<evidence type="ECO:0000256" key="3">
    <source>
        <dbReference type="ARBA" id="ARBA00012925"/>
    </source>
</evidence>
<gene>
    <name evidence="10" type="primary">cah-3</name>
    <name evidence="10" type="ORF">Tcan_10423</name>
</gene>
<dbReference type="SMART" id="SM01057">
    <property type="entry name" value="Carb_anhydrase"/>
    <property type="match status" value="1"/>
</dbReference>
<dbReference type="PROSITE" id="PS51144">
    <property type="entry name" value="ALPHA_CA_2"/>
    <property type="match status" value="1"/>
</dbReference>
<comment type="cofactor">
    <cofactor evidence="1 8">
        <name>Zn(2+)</name>
        <dbReference type="ChEBI" id="CHEBI:29105"/>
    </cofactor>
</comment>
<dbReference type="GO" id="GO:0008270">
    <property type="term" value="F:zinc ion binding"/>
    <property type="evidence" value="ECO:0007669"/>
    <property type="project" value="UniProtKB-UniRule"/>
</dbReference>
<keyword evidence="8" id="KW-0732">Signal</keyword>
<name>A0A0B2VML9_TOXCA</name>
<dbReference type="InterPro" id="IPR018338">
    <property type="entry name" value="Carbonic_anhydrase_a-class_CS"/>
</dbReference>
<evidence type="ECO:0000313" key="11">
    <source>
        <dbReference type="Proteomes" id="UP000031036"/>
    </source>
</evidence>
<dbReference type="Gene3D" id="3.10.200.10">
    <property type="entry name" value="Alpha carbonic anhydrase"/>
    <property type="match status" value="1"/>
</dbReference>
<sequence length="279" mass="31311">MCRFLICHIAALLKCQQKSLCTPDAISISEHSNGHWDYCDDGECGPCHWPNANGQHQSPINIDLSCVKHITDCAPLKFIHYAHPVHGEIVNNGHSVQVTPQFVSDVPELSGGGLDQAYRLVQYHFHWAQHDNEGSEHTLAGLHYPAELHLVHKGVTDPEKIAVVGVFLILGDDDKALKVEAGVLNKIVEPSKTTTIEHASLQHKLPHNMKSFWRYTGSLTTPPCSECVTWTIFTEPVSITKEQLAMFRHMHDKPGHVLEKNYRPIQQLNDREVLHITTP</sequence>
<keyword evidence="4 8" id="KW-0479">Metal-binding</keyword>
<feature type="chain" id="PRO_5025097549" description="Carbonic anhydrase" evidence="8">
    <location>
        <begin position="22"/>
        <end position="279"/>
    </location>
</feature>
<evidence type="ECO:0000256" key="5">
    <source>
        <dbReference type="ARBA" id="ARBA00022833"/>
    </source>
</evidence>
<evidence type="ECO:0000256" key="8">
    <source>
        <dbReference type="RuleBase" id="RU367011"/>
    </source>
</evidence>
<dbReference type="SUPFAM" id="SSF51069">
    <property type="entry name" value="Carbonic anhydrase"/>
    <property type="match status" value="1"/>
</dbReference>
<comment type="function">
    <text evidence="8">Reversible hydration of carbon dioxide.</text>
</comment>
<dbReference type="PANTHER" id="PTHR18952">
    <property type="entry name" value="CARBONIC ANHYDRASE"/>
    <property type="match status" value="1"/>
</dbReference>
<dbReference type="InterPro" id="IPR036398">
    <property type="entry name" value="CA_dom_sf"/>
</dbReference>
<dbReference type="OMA" id="TWTIFTE"/>
<feature type="signal peptide" evidence="8">
    <location>
        <begin position="1"/>
        <end position="21"/>
    </location>
</feature>
<feature type="domain" description="Alpha-carbonic anhydrase" evidence="9">
    <location>
        <begin position="34"/>
        <end position="277"/>
    </location>
</feature>
<comment type="catalytic activity">
    <reaction evidence="7 8">
        <text>hydrogencarbonate + H(+) = CO2 + H2O</text>
        <dbReference type="Rhea" id="RHEA:10748"/>
        <dbReference type="ChEBI" id="CHEBI:15377"/>
        <dbReference type="ChEBI" id="CHEBI:15378"/>
        <dbReference type="ChEBI" id="CHEBI:16526"/>
        <dbReference type="ChEBI" id="CHEBI:17544"/>
        <dbReference type="EC" id="4.2.1.1"/>
    </reaction>
</comment>
<dbReference type="Pfam" id="PF00194">
    <property type="entry name" value="Carb_anhydrase"/>
    <property type="match status" value="1"/>
</dbReference>
<dbReference type="OrthoDB" id="429145at2759"/>
<dbReference type="InterPro" id="IPR001148">
    <property type="entry name" value="CA_dom"/>
</dbReference>
<comment type="similarity">
    <text evidence="2 8">Belongs to the alpha-carbonic anhydrase family.</text>
</comment>
<evidence type="ECO:0000313" key="10">
    <source>
        <dbReference type="EMBL" id="KHN82629.1"/>
    </source>
</evidence>
<keyword evidence="5 8" id="KW-0862">Zinc</keyword>
<dbReference type="PANTHER" id="PTHR18952:SF141">
    <property type="entry name" value="CARBONIC ANHYDRASE"/>
    <property type="match status" value="1"/>
</dbReference>
<dbReference type="CDD" id="cd00326">
    <property type="entry name" value="alpha_CA"/>
    <property type="match status" value="1"/>
</dbReference>
<dbReference type="EC" id="4.2.1.1" evidence="3 8"/>
<evidence type="ECO:0000256" key="4">
    <source>
        <dbReference type="ARBA" id="ARBA00022723"/>
    </source>
</evidence>
<dbReference type="STRING" id="6265.A0A0B2VML9"/>
<evidence type="ECO:0000256" key="6">
    <source>
        <dbReference type="ARBA" id="ARBA00023239"/>
    </source>
</evidence>
<keyword evidence="6 8" id="KW-0456">Lyase</keyword>
<organism evidence="10 11">
    <name type="scientific">Toxocara canis</name>
    <name type="common">Canine roundworm</name>
    <dbReference type="NCBI Taxonomy" id="6265"/>
    <lineage>
        <taxon>Eukaryota</taxon>
        <taxon>Metazoa</taxon>
        <taxon>Ecdysozoa</taxon>
        <taxon>Nematoda</taxon>
        <taxon>Chromadorea</taxon>
        <taxon>Rhabditida</taxon>
        <taxon>Spirurina</taxon>
        <taxon>Ascaridomorpha</taxon>
        <taxon>Ascaridoidea</taxon>
        <taxon>Toxocaridae</taxon>
        <taxon>Toxocara</taxon>
    </lineage>
</organism>
<evidence type="ECO:0000259" key="9">
    <source>
        <dbReference type="PROSITE" id="PS51144"/>
    </source>
</evidence>
<dbReference type="GO" id="GO:0004089">
    <property type="term" value="F:carbonate dehydratase activity"/>
    <property type="evidence" value="ECO:0007669"/>
    <property type="project" value="UniProtKB-UniRule"/>
</dbReference>
<dbReference type="AlphaFoldDB" id="A0A0B2VML9"/>
<reference evidence="10 11" key="1">
    <citation type="submission" date="2014-11" db="EMBL/GenBank/DDBJ databases">
        <title>Genetic blueprint of the zoonotic pathogen Toxocara canis.</title>
        <authorList>
            <person name="Zhu X.-Q."/>
            <person name="Korhonen P.K."/>
            <person name="Cai H."/>
            <person name="Young N.D."/>
            <person name="Nejsum P."/>
            <person name="von Samson-Himmelstjerna G."/>
            <person name="Boag P.R."/>
            <person name="Tan P."/>
            <person name="Li Q."/>
            <person name="Min J."/>
            <person name="Yang Y."/>
            <person name="Wang X."/>
            <person name="Fang X."/>
            <person name="Hall R.S."/>
            <person name="Hofmann A."/>
            <person name="Sternberg P.W."/>
            <person name="Jex A.R."/>
            <person name="Gasser R.B."/>
        </authorList>
    </citation>
    <scope>NUCLEOTIDE SEQUENCE [LARGE SCALE GENOMIC DNA]</scope>
    <source>
        <strain evidence="10">PN_DK_2014</strain>
    </source>
</reference>
<evidence type="ECO:0000256" key="1">
    <source>
        <dbReference type="ARBA" id="ARBA00001947"/>
    </source>
</evidence>
<accession>A0A0B2VML9</accession>
<dbReference type="PROSITE" id="PS00162">
    <property type="entry name" value="ALPHA_CA_1"/>
    <property type="match status" value="1"/>
</dbReference>
<evidence type="ECO:0000256" key="7">
    <source>
        <dbReference type="ARBA" id="ARBA00048348"/>
    </source>
</evidence>
<dbReference type="Proteomes" id="UP000031036">
    <property type="component" value="Unassembled WGS sequence"/>
</dbReference>
<keyword evidence="11" id="KW-1185">Reference proteome</keyword>
<evidence type="ECO:0000256" key="2">
    <source>
        <dbReference type="ARBA" id="ARBA00010718"/>
    </source>
</evidence>
<comment type="caution">
    <text evidence="10">The sequence shown here is derived from an EMBL/GenBank/DDBJ whole genome shotgun (WGS) entry which is preliminary data.</text>
</comment>
<dbReference type="GO" id="GO:0005737">
    <property type="term" value="C:cytoplasm"/>
    <property type="evidence" value="ECO:0007669"/>
    <property type="project" value="TreeGrafter"/>
</dbReference>
<dbReference type="EMBL" id="JPKZ01001320">
    <property type="protein sequence ID" value="KHN82629.1"/>
    <property type="molecule type" value="Genomic_DNA"/>
</dbReference>
<dbReference type="InterPro" id="IPR023561">
    <property type="entry name" value="Carbonic_anhydrase_a-class"/>
</dbReference>
<protein>
    <recommendedName>
        <fullName evidence="3 8">Carbonic anhydrase</fullName>
        <ecNumber evidence="3 8">4.2.1.1</ecNumber>
    </recommendedName>
</protein>
<proteinExistence type="inferred from homology"/>